<keyword evidence="2" id="KW-1185">Reference proteome</keyword>
<dbReference type="AlphaFoldDB" id="A0A6P4I4G1"/>
<name>A0A6P4I4G1_DROKI</name>
<dbReference type="OrthoDB" id="7869303at2759"/>
<accession>A0A6P4I4G1</accession>
<feature type="region of interest" description="Disordered" evidence="1">
    <location>
        <begin position="54"/>
        <end position="81"/>
    </location>
</feature>
<evidence type="ECO:0000313" key="2">
    <source>
        <dbReference type="Proteomes" id="UP001652661"/>
    </source>
</evidence>
<evidence type="ECO:0000313" key="3">
    <source>
        <dbReference type="RefSeq" id="XP_017023010.1"/>
    </source>
</evidence>
<proteinExistence type="predicted"/>
<dbReference type="RefSeq" id="XP_017023010.1">
    <property type="nucleotide sequence ID" value="XM_017167521.3"/>
</dbReference>
<reference evidence="3" key="1">
    <citation type="submission" date="2025-08" db="UniProtKB">
        <authorList>
            <consortium name="RefSeq"/>
        </authorList>
    </citation>
    <scope>IDENTIFICATION</scope>
    <source>
        <strain evidence="3">14028-0561.14</strain>
        <tissue evidence="3">Whole fly</tissue>
    </source>
</reference>
<dbReference type="Proteomes" id="UP001652661">
    <property type="component" value="Chromosome X"/>
</dbReference>
<gene>
    <name evidence="3" type="primary">LOC108075186</name>
</gene>
<organism evidence="2 3">
    <name type="scientific">Drosophila kikkawai</name>
    <name type="common">Fruit fly</name>
    <dbReference type="NCBI Taxonomy" id="30033"/>
    <lineage>
        <taxon>Eukaryota</taxon>
        <taxon>Metazoa</taxon>
        <taxon>Ecdysozoa</taxon>
        <taxon>Arthropoda</taxon>
        <taxon>Hexapoda</taxon>
        <taxon>Insecta</taxon>
        <taxon>Pterygota</taxon>
        <taxon>Neoptera</taxon>
        <taxon>Endopterygota</taxon>
        <taxon>Diptera</taxon>
        <taxon>Brachycera</taxon>
        <taxon>Muscomorpha</taxon>
        <taxon>Ephydroidea</taxon>
        <taxon>Drosophilidae</taxon>
        <taxon>Drosophila</taxon>
        <taxon>Sophophora</taxon>
    </lineage>
</organism>
<protein>
    <submittedName>
        <fullName evidence="3">Uncharacterized protein</fullName>
    </submittedName>
</protein>
<feature type="compositionally biased region" description="Polar residues" evidence="1">
    <location>
        <begin position="66"/>
        <end position="76"/>
    </location>
</feature>
<evidence type="ECO:0000256" key="1">
    <source>
        <dbReference type="SAM" id="MobiDB-lite"/>
    </source>
</evidence>
<sequence length="201" mass="22633">MFKYLAGIFAKPDNHYVDGRLATPLTPISPSKKVSLGSHTHQCVQMKRSMLTCSETEVKRSRKGSHSQVPGQSTRQPKVHQVLEPDSYIVKVQASSSSNDEEEPKLPRKIGFDCNTNPSLKECRSSFLRSQIPGPPPASRVQSWMSLQVDVGAINWKQLPYASDEDLEFYSLESSNSKTKTNDWELGWLSDEFWSIDTVLD</sequence>
<dbReference type="GeneID" id="108075186"/>